<comment type="caution">
    <text evidence="4">The sequence shown here is derived from an EMBL/GenBank/DDBJ whole genome shotgun (WGS) entry which is preliminary data.</text>
</comment>
<feature type="signal peptide" evidence="2">
    <location>
        <begin position="1"/>
        <end position="20"/>
    </location>
</feature>
<comment type="subcellular location">
    <subcellularLocation>
        <location evidence="1">Cell envelope</location>
    </subcellularLocation>
</comment>
<name>A0ABV9Q2Q2_9BACL</name>
<accession>A0ABV9Q2Q2</accession>
<evidence type="ECO:0000256" key="2">
    <source>
        <dbReference type="SAM" id="SignalP"/>
    </source>
</evidence>
<dbReference type="Proteomes" id="UP001596002">
    <property type="component" value="Unassembled WGS sequence"/>
</dbReference>
<dbReference type="RefSeq" id="WP_380026298.1">
    <property type="nucleotide sequence ID" value="NZ_JBHSHC010000099.1"/>
</dbReference>
<organism evidence="4 5">
    <name type="scientific">Effusibacillus consociatus</name>
    <dbReference type="NCBI Taxonomy" id="1117041"/>
    <lineage>
        <taxon>Bacteria</taxon>
        <taxon>Bacillati</taxon>
        <taxon>Bacillota</taxon>
        <taxon>Bacilli</taxon>
        <taxon>Bacillales</taxon>
        <taxon>Alicyclobacillaceae</taxon>
        <taxon>Effusibacillus</taxon>
    </lineage>
</organism>
<keyword evidence="5" id="KW-1185">Reference proteome</keyword>
<feature type="chain" id="PRO_5046242066" evidence="2">
    <location>
        <begin position="21"/>
        <end position="349"/>
    </location>
</feature>
<dbReference type="SUPFAM" id="SSF53822">
    <property type="entry name" value="Periplasmic binding protein-like I"/>
    <property type="match status" value="1"/>
</dbReference>
<reference evidence="5" key="1">
    <citation type="journal article" date="2019" name="Int. J. Syst. Evol. Microbiol.">
        <title>The Global Catalogue of Microorganisms (GCM) 10K type strain sequencing project: providing services to taxonomists for standard genome sequencing and annotation.</title>
        <authorList>
            <consortium name="The Broad Institute Genomics Platform"/>
            <consortium name="The Broad Institute Genome Sequencing Center for Infectious Disease"/>
            <person name="Wu L."/>
            <person name="Ma J."/>
        </authorList>
    </citation>
    <scope>NUCLEOTIDE SEQUENCE [LARGE SCALE GENOMIC DNA]</scope>
    <source>
        <strain evidence="5">WYCCWR 12678</strain>
    </source>
</reference>
<dbReference type="PROSITE" id="PS51257">
    <property type="entry name" value="PROKAR_LIPOPROTEIN"/>
    <property type="match status" value="1"/>
</dbReference>
<evidence type="ECO:0000259" key="3">
    <source>
        <dbReference type="Pfam" id="PF13407"/>
    </source>
</evidence>
<dbReference type="Gene3D" id="3.40.50.2300">
    <property type="match status" value="2"/>
</dbReference>
<evidence type="ECO:0000313" key="4">
    <source>
        <dbReference type="EMBL" id="MFC4768345.1"/>
    </source>
</evidence>
<gene>
    <name evidence="4" type="ORF">ACFO8Q_13405</name>
</gene>
<dbReference type="EMBL" id="JBHSHC010000099">
    <property type="protein sequence ID" value="MFC4768345.1"/>
    <property type="molecule type" value="Genomic_DNA"/>
</dbReference>
<protein>
    <submittedName>
        <fullName evidence="4">Substrate-binding domain-containing protein</fullName>
    </submittedName>
</protein>
<dbReference type="InterPro" id="IPR050555">
    <property type="entry name" value="Bact_Solute-Bind_Prot2"/>
</dbReference>
<evidence type="ECO:0000256" key="1">
    <source>
        <dbReference type="ARBA" id="ARBA00004196"/>
    </source>
</evidence>
<dbReference type="InterPro" id="IPR025997">
    <property type="entry name" value="SBP_2_dom"/>
</dbReference>
<dbReference type="InterPro" id="IPR028082">
    <property type="entry name" value="Peripla_BP_I"/>
</dbReference>
<proteinExistence type="predicted"/>
<dbReference type="Pfam" id="PF13407">
    <property type="entry name" value="Peripla_BP_4"/>
    <property type="match status" value="1"/>
</dbReference>
<evidence type="ECO:0000313" key="5">
    <source>
        <dbReference type="Proteomes" id="UP001596002"/>
    </source>
</evidence>
<sequence length="349" mass="36902">MKRIAFLFMSMILMAGLILAGCGANQTSSGNGTDKPASSESKKIVIGVSVATSQEAVYKFMEKAMRDNEKKDGVEIKWVSANNDANKQVADVENLIAQKVDAIILHAVNTGTAKNIVKKAEDAKIPVIAMDRLPEDAKVVAYVTADSFKVGQTQAEFILKQINNKGNVVILEGEAGNSVAKAITAGNKDALSKVSDVKIVASQPHQAWARDKALATIENLIAKGEKIDAVLANNSGMAMGAVQALKAKGLIGNVAVIGSDADKDASQSILKGELRADIDKKPYDLGLGAYKIALAVAKKQDWKAAVSGLGTVSTQDNGTAGKVDALLTPIKLITKDNVKDMEERWGKLD</sequence>
<feature type="domain" description="Periplasmic binding protein" evidence="3">
    <location>
        <begin position="46"/>
        <end position="300"/>
    </location>
</feature>
<dbReference type="PANTHER" id="PTHR30036">
    <property type="entry name" value="D-XYLOSE-BINDING PERIPLASMIC PROTEIN"/>
    <property type="match status" value="1"/>
</dbReference>
<keyword evidence="2" id="KW-0732">Signal</keyword>